<gene>
    <name evidence="1" type="ORF">OV079_29515</name>
</gene>
<dbReference type="EMBL" id="JAPNKE010000002">
    <property type="protein sequence ID" value="MCY1009632.1"/>
    <property type="molecule type" value="Genomic_DNA"/>
</dbReference>
<reference evidence="1" key="1">
    <citation type="submission" date="2022-11" db="EMBL/GenBank/DDBJ databases">
        <title>Minimal conservation of predation-associated metabolite biosynthetic gene clusters underscores biosynthetic potential of Myxococcota including descriptions for ten novel species: Archangium lansinium sp. nov., Myxococcus landrumus sp. nov., Nannocystis bai.</title>
        <authorList>
            <person name="Ahearne A."/>
            <person name="Stevens C."/>
            <person name="Phillips K."/>
        </authorList>
    </citation>
    <scope>NUCLEOTIDE SEQUENCE</scope>
    <source>
        <strain evidence="1">Na p29</strain>
    </source>
</reference>
<dbReference type="RefSeq" id="WP_267772296.1">
    <property type="nucleotide sequence ID" value="NZ_JAPNKE010000002.1"/>
</dbReference>
<proteinExistence type="predicted"/>
<name>A0A9X3ESR8_9BACT</name>
<organism evidence="1 2">
    <name type="scientific">Nannocystis pusilla</name>
    <dbReference type="NCBI Taxonomy" id="889268"/>
    <lineage>
        <taxon>Bacteria</taxon>
        <taxon>Pseudomonadati</taxon>
        <taxon>Myxococcota</taxon>
        <taxon>Polyangia</taxon>
        <taxon>Nannocystales</taxon>
        <taxon>Nannocystaceae</taxon>
        <taxon>Nannocystis</taxon>
    </lineage>
</organism>
<accession>A0A9X3ESR8</accession>
<keyword evidence="2" id="KW-1185">Reference proteome</keyword>
<dbReference type="Proteomes" id="UP001150924">
    <property type="component" value="Unassembled WGS sequence"/>
</dbReference>
<dbReference type="AlphaFoldDB" id="A0A9X3ESR8"/>
<protein>
    <submittedName>
        <fullName evidence="1">Uncharacterized protein</fullName>
    </submittedName>
</protein>
<evidence type="ECO:0000313" key="1">
    <source>
        <dbReference type="EMBL" id="MCY1009632.1"/>
    </source>
</evidence>
<evidence type="ECO:0000313" key="2">
    <source>
        <dbReference type="Proteomes" id="UP001150924"/>
    </source>
</evidence>
<comment type="caution">
    <text evidence="1">The sequence shown here is derived from an EMBL/GenBank/DDBJ whole genome shotgun (WGS) entry which is preliminary data.</text>
</comment>
<sequence>MSQPQRSQSDGLSAQHGFFVLSRAFPYVSDEGFTFNLILIYHSAVFKMPAHAYQMAMLASLPDDVAAALNADIDRYGEDSLISSGGYMRILHNTAPLTLQSIADAEPTMDAPYDFQASLKRKGPDDYPEFGPNPFVMSVRKILYFRPFDPDEQYPSESKYIFLPAPDGTCYVAHYLARYTDFDSIQKGGAYPPWGAPPRDGWDEQNAFAEVLLPGVPPYQGGDLPRLSPLAVGQSYSFVRVVDGTSTVEQAIRRSSWFDTTVINGDM</sequence>